<dbReference type="RefSeq" id="XP_033660950.1">
    <property type="nucleotide sequence ID" value="XM_033814432.1"/>
</dbReference>
<accession>A0A6A6BZ48</accession>
<dbReference type="AlphaFoldDB" id="A0A6A6BZ48"/>
<proteinExistence type="predicted"/>
<evidence type="ECO:0000313" key="2">
    <source>
        <dbReference type="Proteomes" id="UP000799537"/>
    </source>
</evidence>
<dbReference type="GeneID" id="54567704"/>
<reference evidence="1" key="1">
    <citation type="journal article" date="2020" name="Stud. Mycol.">
        <title>101 Dothideomycetes genomes: a test case for predicting lifestyles and emergence of pathogens.</title>
        <authorList>
            <person name="Haridas S."/>
            <person name="Albert R."/>
            <person name="Binder M."/>
            <person name="Bloem J."/>
            <person name="Labutti K."/>
            <person name="Salamov A."/>
            <person name="Andreopoulos B."/>
            <person name="Baker S."/>
            <person name="Barry K."/>
            <person name="Bills G."/>
            <person name="Bluhm B."/>
            <person name="Cannon C."/>
            <person name="Castanera R."/>
            <person name="Culley D."/>
            <person name="Daum C."/>
            <person name="Ezra D."/>
            <person name="Gonzalez J."/>
            <person name="Henrissat B."/>
            <person name="Kuo A."/>
            <person name="Liang C."/>
            <person name="Lipzen A."/>
            <person name="Lutzoni F."/>
            <person name="Magnuson J."/>
            <person name="Mondo S."/>
            <person name="Nolan M."/>
            <person name="Ohm R."/>
            <person name="Pangilinan J."/>
            <person name="Park H.-J."/>
            <person name="Ramirez L."/>
            <person name="Alfaro M."/>
            <person name="Sun H."/>
            <person name="Tritt A."/>
            <person name="Yoshinaga Y."/>
            <person name="Zwiers L.-H."/>
            <person name="Turgeon B."/>
            <person name="Goodwin S."/>
            <person name="Spatafora J."/>
            <person name="Crous P."/>
            <person name="Grigoriev I."/>
        </authorList>
    </citation>
    <scope>NUCLEOTIDE SEQUENCE</scope>
    <source>
        <strain evidence="1">ATCC 36951</strain>
    </source>
</reference>
<gene>
    <name evidence="1" type="ORF">M409DRAFT_60314</name>
</gene>
<evidence type="ECO:0000313" key="1">
    <source>
        <dbReference type="EMBL" id="KAF2160061.1"/>
    </source>
</evidence>
<protein>
    <submittedName>
        <fullName evidence="1">Uncharacterized protein</fullName>
    </submittedName>
</protein>
<keyword evidence="2" id="KW-1185">Reference proteome</keyword>
<organism evidence="1 2">
    <name type="scientific">Zasmidium cellare ATCC 36951</name>
    <dbReference type="NCBI Taxonomy" id="1080233"/>
    <lineage>
        <taxon>Eukaryota</taxon>
        <taxon>Fungi</taxon>
        <taxon>Dikarya</taxon>
        <taxon>Ascomycota</taxon>
        <taxon>Pezizomycotina</taxon>
        <taxon>Dothideomycetes</taxon>
        <taxon>Dothideomycetidae</taxon>
        <taxon>Mycosphaerellales</taxon>
        <taxon>Mycosphaerellaceae</taxon>
        <taxon>Zasmidium</taxon>
    </lineage>
</organism>
<dbReference type="Proteomes" id="UP000799537">
    <property type="component" value="Unassembled WGS sequence"/>
</dbReference>
<sequence length="378" mass="40842">MPSTTPSTCCIAADAIPTDAIPTDAIPTDAIPTRSGSFCGSMDGTVRSCAAWDDTMISDNCLGCTRRVQAAGLRVTMVDGAVESRAAGRGGGRCFSEWRWWRVLNGEGGGGHRVSKGDVAEVAGLQMEMVEQVAGLQMGMVEAGAGLRVPMVESAAGWAARRVSWLVLPVVIRLSRRSRHAGLGMGMVKESAGLQMGIVEAACLPMVMVVEQLNEATVPAAAAAELRLKLLVYEWWIWRRVSLKSMARSSRLSVEDVLPSHCWIRRRSHHVGARGDRGWYERWGSGPGTWQPVGAGFAAGRGAKGKSGRMSRRERHRGGRLDARVLRREDGEDEGEAVDGERFGWGAGGRVRRTGADAPELNRAGSISREIWLRCGKY</sequence>
<dbReference type="EMBL" id="ML993630">
    <property type="protein sequence ID" value="KAF2160061.1"/>
    <property type="molecule type" value="Genomic_DNA"/>
</dbReference>
<name>A0A6A6BZ48_ZASCE</name>